<evidence type="ECO:0000313" key="2">
    <source>
        <dbReference type="EMBL" id="KAG5293226.1"/>
    </source>
</evidence>
<keyword evidence="1" id="KW-0812">Transmembrane</keyword>
<dbReference type="Proteomes" id="UP000670092">
    <property type="component" value="Unassembled WGS sequence"/>
</dbReference>
<comment type="caution">
    <text evidence="2">The sequence shown here is derived from an EMBL/GenBank/DDBJ whole genome shotgun (WGS) entry which is preliminary data.</text>
</comment>
<name>A0A8H7YL37_AJECA</name>
<feature type="transmembrane region" description="Helical" evidence="1">
    <location>
        <begin position="38"/>
        <end position="59"/>
    </location>
</feature>
<dbReference type="VEuPathDB" id="FungiDB:I7I52_04464"/>
<evidence type="ECO:0000313" key="3">
    <source>
        <dbReference type="Proteomes" id="UP000670092"/>
    </source>
</evidence>
<dbReference type="AlphaFoldDB" id="A0A8H7YL37"/>
<accession>A0A8H7YL37</accession>
<dbReference type="EMBL" id="JAEVHI010000004">
    <property type="protein sequence ID" value="KAG5293226.1"/>
    <property type="molecule type" value="Genomic_DNA"/>
</dbReference>
<sequence>MHVRRLKLRNLVHDPRAPRVLRLEAKQLVAVRLCRGEVVRCIIVCVGTGAAAVAAVVAGDLPVPLLLLLLLPVPVPLGPGRKVMCAHLLVSALCAQLADHLLHLARREWRVLAEGAGLEALEGADDLAAVQAVGGRGEEGVQGCLAGAFPFLARVVGGGAAAGGGGEGGVGGLFELGDGGG</sequence>
<reference evidence="2 3" key="1">
    <citation type="submission" date="2021-01" db="EMBL/GenBank/DDBJ databases">
        <title>Chromosome-level genome assembly of a human fungal pathogen reveals clustering of transcriptionally co-regulated genes.</title>
        <authorList>
            <person name="Voorhies M."/>
            <person name="Cohen S."/>
            <person name="Shea T.P."/>
            <person name="Petrus S."/>
            <person name="Munoz J.F."/>
            <person name="Poplawski S."/>
            <person name="Goldman W.E."/>
            <person name="Michael T."/>
            <person name="Cuomo C.A."/>
            <person name="Sil A."/>
            <person name="Beyhan S."/>
        </authorList>
    </citation>
    <scope>NUCLEOTIDE SEQUENCE [LARGE SCALE GENOMIC DNA]</scope>
    <source>
        <strain evidence="2 3">G184AR</strain>
    </source>
</reference>
<protein>
    <submittedName>
        <fullName evidence="2">Uncharacterized protein</fullName>
    </submittedName>
</protein>
<gene>
    <name evidence="2" type="ORF">I7I52_04464</name>
</gene>
<evidence type="ECO:0000256" key="1">
    <source>
        <dbReference type="SAM" id="Phobius"/>
    </source>
</evidence>
<proteinExistence type="predicted"/>
<keyword evidence="1" id="KW-0472">Membrane</keyword>
<keyword evidence="1" id="KW-1133">Transmembrane helix</keyword>
<organism evidence="2 3">
    <name type="scientific">Ajellomyces capsulatus</name>
    <name type="common">Darling's disease fungus</name>
    <name type="synonym">Histoplasma capsulatum</name>
    <dbReference type="NCBI Taxonomy" id="5037"/>
    <lineage>
        <taxon>Eukaryota</taxon>
        <taxon>Fungi</taxon>
        <taxon>Dikarya</taxon>
        <taxon>Ascomycota</taxon>
        <taxon>Pezizomycotina</taxon>
        <taxon>Eurotiomycetes</taxon>
        <taxon>Eurotiomycetidae</taxon>
        <taxon>Onygenales</taxon>
        <taxon>Ajellomycetaceae</taxon>
        <taxon>Histoplasma</taxon>
    </lineage>
</organism>